<evidence type="ECO:0000256" key="2">
    <source>
        <dbReference type="SAM" id="SignalP"/>
    </source>
</evidence>
<feature type="chain" id="PRO_5014682336" evidence="2">
    <location>
        <begin position="20"/>
        <end position="73"/>
    </location>
</feature>
<reference evidence="3" key="1">
    <citation type="submission" date="2018-01" db="EMBL/GenBank/DDBJ databases">
        <title>An insight into the sialome of Amazonian anophelines.</title>
        <authorList>
            <person name="Ribeiro J.M."/>
            <person name="Scarpassa V."/>
            <person name="Calvo E."/>
        </authorList>
    </citation>
    <scope>NUCLEOTIDE SEQUENCE</scope>
    <source>
        <tissue evidence="3">Salivary glands</tissue>
    </source>
</reference>
<name>A0A2M3ZSS4_9DIPT</name>
<dbReference type="AlphaFoldDB" id="A0A2M3ZSS4"/>
<proteinExistence type="predicted"/>
<keyword evidence="1" id="KW-1133">Transmembrane helix</keyword>
<keyword evidence="2" id="KW-0732">Signal</keyword>
<evidence type="ECO:0000313" key="3">
    <source>
        <dbReference type="EMBL" id="MBW31418.1"/>
    </source>
</evidence>
<dbReference type="EMBL" id="GGFM01010667">
    <property type="protein sequence ID" value="MBW31418.1"/>
    <property type="molecule type" value="Transcribed_RNA"/>
</dbReference>
<protein>
    <submittedName>
        <fullName evidence="3">Putative secreted peptide</fullName>
    </submittedName>
</protein>
<feature type="transmembrane region" description="Helical" evidence="1">
    <location>
        <begin position="43"/>
        <end position="64"/>
    </location>
</feature>
<sequence>MRALFFSLYLALYFSLSLSVVSMRAPHSLSVGIVLRADPGAHYFVSILAPFVSPALSLSCLVFVSCKCCDPVK</sequence>
<keyword evidence="1" id="KW-0812">Transmembrane</keyword>
<accession>A0A2M3ZSS4</accession>
<organism evidence="3">
    <name type="scientific">Anopheles braziliensis</name>
    <dbReference type="NCBI Taxonomy" id="58242"/>
    <lineage>
        <taxon>Eukaryota</taxon>
        <taxon>Metazoa</taxon>
        <taxon>Ecdysozoa</taxon>
        <taxon>Arthropoda</taxon>
        <taxon>Hexapoda</taxon>
        <taxon>Insecta</taxon>
        <taxon>Pterygota</taxon>
        <taxon>Neoptera</taxon>
        <taxon>Endopterygota</taxon>
        <taxon>Diptera</taxon>
        <taxon>Nematocera</taxon>
        <taxon>Culicoidea</taxon>
        <taxon>Culicidae</taxon>
        <taxon>Anophelinae</taxon>
        <taxon>Anopheles</taxon>
    </lineage>
</organism>
<keyword evidence="1" id="KW-0472">Membrane</keyword>
<evidence type="ECO:0000256" key="1">
    <source>
        <dbReference type="SAM" id="Phobius"/>
    </source>
</evidence>
<feature type="signal peptide" evidence="2">
    <location>
        <begin position="1"/>
        <end position="19"/>
    </location>
</feature>